<feature type="domain" description="MYND-type" evidence="4">
    <location>
        <begin position="221"/>
        <end position="250"/>
    </location>
</feature>
<reference evidence="6" key="1">
    <citation type="journal article" date="2014" name="Proc. Natl. Acad. Sci. U.S.A.">
        <title>Extensive sampling of basidiomycete genomes demonstrates inadequacy of the white-rot/brown-rot paradigm for wood decay fungi.</title>
        <authorList>
            <person name="Riley R."/>
            <person name="Salamov A.A."/>
            <person name="Brown D.W."/>
            <person name="Nagy L.G."/>
            <person name="Floudas D."/>
            <person name="Held B.W."/>
            <person name="Levasseur A."/>
            <person name="Lombard V."/>
            <person name="Morin E."/>
            <person name="Otillar R."/>
            <person name="Lindquist E.A."/>
            <person name="Sun H."/>
            <person name="LaButti K.M."/>
            <person name="Schmutz J."/>
            <person name="Jabbour D."/>
            <person name="Luo H."/>
            <person name="Baker S.E."/>
            <person name="Pisabarro A.G."/>
            <person name="Walton J.D."/>
            <person name="Blanchette R.A."/>
            <person name="Henrissat B."/>
            <person name="Martin F."/>
            <person name="Cullen D."/>
            <person name="Hibbett D.S."/>
            <person name="Grigoriev I.V."/>
        </authorList>
    </citation>
    <scope>NUCLEOTIDE SEQUENCE [LARGE SCALE GENOMIC DNA]</scope>
    <source>
        <strain evidence="6">PC15</strain>
    </source>
</reference>
<dbReference type="OrthoDB" id="9922773at2759"/>
<protein>
    <recommendedName>
        <fullName evidence="4">MYND-type domain-containing protein</fullName>
    </recommendedName>
</protein>
<dbReference type="InterPro" id="IPR002893">
    <property type="entry name" value="Znf_MYND"/>
</dbReference>
<evidence type="ECO:0000259" key="4">
    <source>
        <dbReference type="Pfam" id="PF01753"/>
    </source>
</evidence>
<dbReference type="VEuPathDB" id="FungiDB:PLEOSDRAFT_165754"/>
<evidence type="ECO:0000313" key="6">
    <source>
        <dbReference type="Proteomes" id="UP000027073"/>
    </source>
</evidence>
<evidence type="ECO:0000313" key="5">
    <source>
        <dbReference type="EMBL" id="KDQ30110.1"/>
    </source>
</evidence>
<dbReference type="HOGENOM" id="CLU_994296_0_0_1"/>
<name>A0A067NSX5_PLEO1</name>
<dbReference type="AlphaFoldDB" id="A0A067NSX5"/>
<dbReference type="SUPFAM" id="SSF144232">
    <property type="entry name" value="HIT/MYND zinc finger-like"/>
    <property type="match status" value="1"/>
</dbReference>
<proteinExistence type="predicted"/>
<dbReference type="Proteomes" id="UP000027073">
    <property type="component" value="Unassembled WGS sequence"/>
</dbReference>
<evidence type="ECO:0000256" key="1">
    <source>
        <dbReference type="ARBA" id="ARBA00022723"/>
    </source>
</evidence>
<evidence type="ECO:0000256" key="3">
    <source>
        <dbReference type="ARBA" id="ARBA00022833"/>
    </source>
</evidence>
<dbReference type="InParanoid" id="A0A067NSX5"/>
<keyword evidence="1" id="KW-0479">Metal-binding</keyword>
<accession>A0A067NSX5</accession>
<keyword evidence="2" id="KW-0863">Zinc-finger</keyword>
<evidence type="ECO:0000256" key="2">
    <source>
        <dbReference type="ARBA" id="ARBA00022771"/>
    </source>
</evidence>
<gene>
    <name evidence="5" type="ORF">PLEOSDRAFT_165754</name>
</gene>
<dbReference type="Gene3D" id="6.10.140.2220">
    <property type="match status" value="1"/>
</dbReference>
<dbReference type="GO" id="GO:0008270">
    <property type="term" value="F:zinc ion binding"/>
    <property type="evidence" value="ECO:0007669"/>
    <property type="project" value="UniProtKB-KW"/>
</dbReference>
<organism evidence="5 6">
    <name type="scientific">Pleurotus ostreatus (strain PC15)</name>
    <name type="common">Oyster mushroom</name>
    <dbReference type="NCBI Taxonomy" id="1137138"/>
    <lineage>
        <taxon>Eukaryota</taxon>
        <taxon>Fungi</taxon>
        <taxon>Dikarya</taxon>
        <taxon>Basidiomycota</taxon>
        <taxon>Agaricomycotina</taxon>
        <taxon>Agaricomycetes</taxon>
        <taxon>Agaricomycetidae</taxon>
        <taxon>Agaricales</taxon>
        <taxon>Pleurotineae</taxon>
        <taxon>Pleurotaceae</taxon>
        <taxon>Pleurotus</taxon>
    </lineage>
</organism>
<sequence length="259" mass="30029">MYGVVRFLDTELLPASTPNNYPKVIKSGVDEEGQHPESPPIEAQCGLATLLYRMDRMDILEKMLDTKAVQDFDMRVHTGSSLIQDIYTGFIGPNGEEAWHGVRFLIIEEPEKSPYRFGKWTPLSTSDLGSAWGGSDFWIRAHGESIAKSIVFHMHEENPISVSFSGMPSSFEDDLKKWNEERKRKHDEKIKKWKELQEDGDDRETLSDHEEFRRWLKRYQLRCRGGCGVVEGYCSKQCQVEDWKYHKSICGLEKSYEHM</sequence>
<dbReference type="EMBL" id="KL198006">
    <property type="protein sequence ID" value="KDQ30110.1"/>
    <property type="molecule type" value="Genomic_DNA"/>
</dbReference>
<keyword evidence="3" id="KW-0862">Zinc</keyword>
<dbReference type="Pfam" id="PF01753">
    <property type="entry name" value="zf-MYND"/>
    <property type="match status" value="1"/>
</dbReference>